<evidence type="ECO:0000313" key="7">
    <source>
        <dbReference type="Proteomes" id="UP001238163"/>
    </source>
</evidence>
<evidence type="ECO:0000256" key="4">
    <source>
        <dbReference type="PROSITE-ProRule" id="PRU00464"/>
    </source>
</evidence>
<reference evidence="6" key="1">
    <citation type="submission" date="2023-07" db="EMBL/GenBank/DDBJ databases">
        <title>Genomic Encyclopedia of Type Strains, Phase IV (KMG-IV): sequencing the most valuable type-strain genomes for metagenomic binning, comparative biology and taxonomic classification.</title>
        <authorList>
            <person name="Goeker M."/>
        </authorList>
    </citation>
    <scope>NUCLEOTIDE SEQUENCE</scope>
    <source>
        <strain evidence="6">DSM 24202</strain>
    </source>
</reference>
<feature type="active site" description="Tele-AMP-histidine intermediate" evidence="2">
    <location>
        <position position="129"/>
    </location>
</feature>
<dbReference type="PROSITE" id="PS51084">
    <property type="entry name" value="HIT_2"/>
    <property type="match status" value="1"/>
</dbReference>
<dbReference type="RefSeq" id="WP_307260886.1">
    <property type="nucleotide sequence ID" value="NZ_JAUSVL010000001.1"/>
</dbReference>
<keyword evidence="7" id="KW-1185">Reference proteome</keyword>
<keyword evidence="6" id="KW-0808">Transferase</keyword>
<dbReference type="Proteomes" id="UP001238163">
    <property type="component" value="Unassembled WGS sequence"/>
</dbReference>
<proteinExistence type="predicted"/>
<dbReference type="EC" id="2.7.7.53" evidence="6"/>
<dbReference type="Pfam" id="PF01230">
    <property type="entry name" value="HIT"/>
    <property type="match status" value="1"/>
</dbReference>
<dbReference type="AlphaFoldDB" id="A0AAE3VFD8"/>
<keyword evidence="1" id="KW-0547">Nucleotide-binding</keyword>
<dbReference type="InterPro" id="IPR052908">
    <property type="entry name" value="AP-4-A_phosphorylase"/>
</dbReference>
<dbReference type="GO" id="GO:0003877">
    <property type="term" value="F:ATP:ADP adenylyltransferase activity"/>
    <property type="evidence" value="ECO:0007669"/>
    <property type="project" value="UniProtKB-EC"/>
</dbReference>
<feature type="domain" description="HIT" evidence="5">
    <location>
        <begin position="33"/>
        <end position="142"/>
    </location>
</feature>
<evidence type="ECO:0000256" key="3">
    <source>
        <dbReference type="PIRSR" id="PIRSR639383-2"/>
    </source>
</evidence>
<gene>
    <name evidence="6" type="ORF">J3R75_001567</name>
</gene>
<dbReference type="PANTHER" id="PTHR42997">
    <property type="entry name" value="HIT FAMILY HYDROLASE"/>
    <property type="match status" value="1"/>
</dbReference>
<accession>A0AAE3VFD8</accession>
<evidence type="ECO:0000256" key="1">
    <source>
        <dbReference type="ARBA" id="ARBA00022741"/>
    </source>
</evidence>
<comment type="caution">
    <text evidence="6">The sequence shown here is derived from an EMBL/GenBank/DDBJ whole genome shotgun (WGS) entry which is preliminary data.</text>
</comment>
<evidence type="ECO:0000313" key="6">
    <source>
        <dbReference type="EMBL" id="MDQ0289460.1"/>
    </source>
</evidence>
<feature type="binding site" evidence="3">
    <location>
        <position position="131"/>
    </location>
    <ligand>
        <name>substrate</name>
    </ligand>
</feature>
<feature type="binding site" evidence="3">
    <location>
        <position position="59"/>
    </location>
    <ligand>
        <name>substrate</name>
    </ligand>
</feature>
<dbReference type="InterPro" id="IPR011146">
    <property type="entry name" value="HIT-like"/>
</dbReference>
<dbReference type="Gene3D" id="3.30.428.10">
    <property type="entry name" value="HIT-like"/>
    <property type="match status" value="1"/>
</dbReference>
<evidence type="ECO:0000256" key="2">
    <source>
        <dbReference type="PIRSR" id="PIRSR639383-1"/>
    </source>
</evidence>
<dbReference type="InterPro" id="IPR039383">
    <property type="entry name" value="FHIT"/>
</dbReference>
<keyword evidence="6" id="KW-0548">Nucleotidyltransferase</keyword>
<sequence length="168" mass="18667">MSAERHDYVADTRPVWAPWRIDYIRGPKSGECFFCVKGARDCLGDHVIYKGRHAFVLLNDYPYNSGHLLVAPYRHLATMGELNADERAEMMDLLIQAQAVLSAVMQPQAFNVGFNVGEAAGAGVKDHIHGHVVPRWQGDTNFMPVLGGPRVVPEALDATAELLRQAWK</sequence>
<dbReference type="GO" id="GO:0000166">
    <property type="term" value="F:nucleotide binding"/>
    <property type="evidence" value="ECO:0007669"/>
    <property type="project" value="UniProtKB-KW"/>
</dbReference>
<dbReference type="SUPFAM" id="SSF54197">
    <property type="entry name" value="HIT-like"/>
    <property type="match status" value="1"/>
</dbReference>
<dbReference type="CDD" id="cd01275">
    <property type="entry name" value="FHIT"/>
    <property type="match status" value="1"/>
</dbReference>
<feature type="short sequence motif" description="Histidine triad motif" evidence="4">
    <location>
        <begin position="127"/>
        <end position="131"/>
    </location>
</feature>
<name>A0AAE3VFD8_9BACT</name>
<organism evidence="6 7">
    <name type="scientific">Oligosphaera ethanolica</name>
    <dbReference type="NCBI Taxonomy" id="760260"/>
    <lineage>
        <taxon>Bacteria</taxon>
        <taxon>Pseudomonadati</taxon>
        <taxon>Lentisphaerota</taxon>
        <taxon>Oligosphaeria</taxon>
        <taxon>Oligosphaerales</taxon>
        <taxon>Oligosphaeraceae</taxon>
        <taxon>Oligosphaera</taxon>
    </lineage>
</organism>
<evidence type="ECO:0000259" key="5">
    <source>
        <dbReference type="PROSITE" id="PS51084"/>
    </source>
</evidence>
<dbReference type="EMBL" id="JAUSVL010000001">
    <property type="protein sequence ID" value="MDQ0289460.1"/>
    <property type="molecule type" value="Genomic_DNA"/>
</dbReference>
<dbReference type="PANTHER" id="PTHR42997:SF1">
    <property type="entry name" value="AP-4-A PHOSPHORYLASE"/>
    <property type="match status" value="1"/>
</dbReference>
<protein>
    <submittedName>
        <fullName evidence="6">ATP adenylyltransferase</fullName>
        <ecNumber evidence="6">2.7.7.53</ecNumber>
    </submittedName>
</protein>
<dbReference type="InterPro" id="IPR036265">
    <property type="entry name" value="HIT-like_sf"/>
</dbReference>
<feature type="binding site" evidence="3">
    <location>
        <begin position="121"/>
        <end position="124"/>
    </location>
    <ligand>
        <name>substrate</name>
    </ligand>
</feature>